<organism evidence="3">
    <name type="scientific">Triticum urartu</name>
    <name type="common">Red wild einkorn</name>
    <name type="synonym">Crithodium urartu</name>
    <dbReference type="NCBI Taxonomy" id="4572"/>
    <lineage>
        <taxon>Eukaryota</taxon>
        <taxon>Viridiplantae</taxon>
        <taxon>Streptophyta</taxon>
        <taxon>Embryophyta</taxon>
        <taxon>Tracheophyta</taxon>
        <taxon>Spermatophyta</taxon>
        <taxon>Magnoliopsida</taxon>
        <taxon>Liliopsida</taxon>
        <taxon>Poales</taxon>
        <taxon>Poaceae</taxon>
        <taxon>BOP clade</taxon>
        <taxon>Pooideae</taxon>
        <taxon>Triticodae</taxon>
        <taxon>Triticeae</taxon>
        <taxon>Triticinae</taxon>
        <taxon>Triticum</taxon>
    </lineage>
</organism>
<proteinExistence type="predicted"/>
<keyword evidence="2" id="KW-0732">Signal</keyword>
<sequence length="104" mass="10551">MAGLGHLVAVVVLAVVAGLHAGTRSNAWIQQRGEEAVVLTCPHRSSASSRSARTTPSSATRIHPSHRISCCSAPGTPRAGGAASLPGVPSCENSGTRRRRGGCA</sequence>
<name>M8AL38_TRIUA</name>
<feature type="chain" id="PRO_5009706871" evidence="2">
    <location>
        <begin position="22"/>
        <end position="104"/>
    </location>
</feature>
<gene>
    <name evidence="3" type="ORF">TRIUR3_11968</name>
</gene>
<evidence type="ECO:0000256" key="2">
    <source>
        <dbReference type="SAM" id="SignalP"/>
    </source>
</evidence>
<evidence type="ECO:0000256" key="1">
    <source>
        <dbReference type="SAM" id="MobiDB-lite"/>
    </source>
</evidence>
<dbReference type="AlphaFoldDB" id="M8AL38"/>
<evidence type="ECO:0000313" key="3">
    <source>
        <dbReference type="EMBL" id="EMS61529.1"/>
    </source>
</evidence>
<accession>M8AL38</accession>
<reference evidence="3" key="1">
    <citation type="journal article" date="2013" name="Nature">
        <title>Draft genome of the wheat A-genome progenitor Triticum urartu.</title>
        <authorList>
            <person name="Ling H.Q."/>
            <person name="Zhao S."/>
            <person name="Liu D."/>
            <person name="Wang J."/>
            <person name="Sun H."/>
            <person name="Zhang C."/>
            <person name="Fan H."/>
            <person name="Li D."/>
            <person name="Dong L."/>
            <person name="Tao Y."/>
            <person name="Gao C."/>
            <person name="Wu H."/>
            <person name="Li Y."/>
            <person name="Cui Y."/>
            <person name="Guo X."/>
            <person name="Zheng S."/>
            <person name="Wang B."/>
            <person name="Yu K."/>
            <person name="Liang Q."/>
            <person name="Yang W."/>
            <person name="Lou X."/>
            <person name="Chen J."/>
            <person name="Feng M."/>
            <person name="Jian J."/>
            <person name="Zhang X."/>
            <person name="Luo G."/>
            <person name="Jiang Y."/>
            <person name="Liu J."/>
            <person name="Wang Z."/>
            <person name="Sha Y."/>
            <person name="Zhang B."/>
            <person name="Wu H."/>
            <person name="Tang D."/>
            <person name="Shen Q."/>
            <person name="Xue P."/>
            <person name="Zou S."/>
            <person name="Wang X."/>
            <person name="Liu X."/>
            <person name="Wang F."/>
            <person name="Yang Y."/>
            <person name="An X."/>
            <person name="Dong Z."/>
            <person name="Zhang K."/>
            <person name="Zhang X."/>
            <person name="Luo M.C."/>
            <person name="Dvorak J."/>
            <person name="Tong Y."/>
            <person name="Wang J."/>
            <person name="Yang H."/>
            <person name="Li Z."/>
            <person name="Wang D."/>
            <person name="Zhang A."/>
            <person name="Wang J."/>
        </authorList>
    </citation>
    <scope>NUCLEOTIDE SEQUENCE</scope>
</reference>
<feature type="compositionally biased region" description="Low complexity" evidence="1">
    <location>
        <begin position="44"/>
        <end position="61"/>
    </location>
</feature>
<dbReference type="EMBL" id="KD094642">
    <property type="protein sequence ID" value="EMS61529.1"/>
    <property type="molecule type" value="Genomic_DNA"/>
</dbReference>
<feature type="region of interest" description="Disordered" evidence="1">
    <location>
        <begin position="40"/>
        <end position="104"/>
    </location>
</feature>
<feature type="signal peptide" evidence="2">
    <location>
        <begin position="1"/>
        <end position="21"/>
    </location>
</feature>
<protein>
    <submittedName>
        <fullName evidence="3">Uncharacterized protein</fullName>
    </submittedName>
</protein>